<protein>
    <submittedName>
        <fullName evidence="1">Uncharacterized protein</fullName>
    </submittedName>
</protein>
<sequence length="151" mass="16199">MANEPALSSPEISTFEVTVPAASLSELILAVHDAAAHPTNTQRKWKYGNVIGISGAKVRELNRTIAQRRHNRLRRPVAAVEVTQRRLTADVLFDVDLAAATASAHFSGAGEASQRHDSREEAAWASFLAVSTTDILLQAGVQAILCPDASM</sequence>
<comment type="caution">
    <text evidence="1">The sequence shown here is derived from an EMBL/GenBank/DDBJ whole genome shotgun (WGS) entry which is preliminary data.</text>
</comment>
<dbReference type="EMBL" id="VCQU01000002">
    <property type="protein sequence ID" value="NMN95081.1"/>
    <property type="molecule type" value="Genomic_DNA"/>
</dbReference>
<dbReference type="RefSeq" id="WP_169585780.1">
    <property type="nucleotide sequence ID" value="NZ_VCQU01000002.1"/>
</dbReference>
<evidence type="ECO:0000313" key="1">
    <source>
        <dbReference type="EMBL" id="NMN95081.1"/>
    </source>
</evidence>
<name>A0A848K9I7_9NOCA</name>
<accession>A0A848K9I7</accession>
<dbReference type="AlphaFoldDB" id="A0A848K9I7"/>
<gene>
    <name evidence="1" type="ORF">FGL95_08540</name>
</gene>
<evidence type="ECO:0000313" key="2">
    <source>
        <dbReference type="Proteomes" id="UP000535543"/>
    </source>
</evidence>
<dbReference type="Proteomes" id="UP000535543">
    <property type="component" value="Unassembled WGS sequence"/>
</dbReference>
<reference evidence="1 2" key="1">
    <citation type="submission" date="2019-05" db="EMBL/GenBank/DDBJ databases">
        <authorList>
            <person name="Lee S.D."/>
        </authorList>
    </citation>
    <scope>NUCLEOTIDE SEQUENCE [LARGE SCALE GENOMIC DNA]</scope>
    <source>
        <strain evidence="1 2">YC2-7</strain>
    </source>
</reference>
<proteinExistence type="predicted"/>
<reference evidence="1 2" key="2">
    <citation type="submission" date="2020-06" db="EMBL/GenBank/DDBJ databases">
        <title>Antribacter stalactiti gen. nov., sp. nov., a new member of the family Nacardiaceae isolated from a cave.</title>
        <authorList>
            <person name="Kim I.S."/>
        </authorList>
    </citation>
    <scope>NUCLEOTIDE SEQUENCE [LARGE SCALE GENOMIC DNA]</scope>
    <source>
        <strain evidence="1 2">YC2-7</strain>
    </source>
</reference>
<organism evidence="1 2">
    <name type="scientific">Antrihabitans stalactiti</name>
    <dbReference type="NCBI Taxonomy" id="2584121"/>
    <lineage>
        <taxon>Bacteria</taxon>
        <taxon>Bacillati</taxon>
        <taxon>Actinomycetota</taxon>
        <taxon>Actinomycetes</taxon>
        <taxon>Mycobacteriales</taxon>
        <taxon>Nocardiaceae</taxon>
        <taxon>Antrihabitans</taxon>
    </lineage>
</organism>
<keyword evidence="2" id="KW-1185">Reference proteome</keyword>